<dbReference type="KEGG" id="sua:Saut_0041"/>
<dbReference type="EMBL" id="CP002205">
    <property type="protein sequence ID" value="ADN08090.1"/>
    <property type="molecule type" value="Genomic_DNA"/>
</dbReference>
<dbReference type="RefSeq" id="WP_013325846.1">
    <property type="nucleotide sequence ID" value="NC_014506.1"/>
</dbReference>
<dbReference type="AlphaFoldDB" id="E0USR3"/>
<sequence>MAIDATSATSSALAAATSSESNPKGVLGKDDFMKLLLVQLQYQDPTEPMDTEKILTQTSQLASLESADNTKTALEKLAASLGNAQQFSTISAIGKTADLGSDAIAHDKGTQSTFEVYFPNAVEQGTVSITDADGKTVQTLNVGTNPAGVYQFTWDGTDSLGNQADSAVYHVNAQYSDANGVAQQTRLGAYPIESVRFDQGNTLVKVGSNYVPLDNIKEVY</sequence>
<dbReference type="eggNOG" id="COG1843">
    <property type="taxonomic scope" value="Bacteria"/>
</dbReference>
<evidence type="ECO:0000313" key="9">
    <source>
        <dbReference type="Proteomes" id="UP000007803"/>
    </source>
</evidence>
<evidence type="ECO:0000256" key="6">
    <source>
        <dbReference type="SAM" id="MobiDB-lite"/>
    </source>
</evidence>
<evidence type="ECO:0000259" key="7">
    <source>
        <dbReference type="Pfam" id="PF13860"/>
    </source>
</evidence>
<dbReference type="GO" id="GO:0044781">
    <property type="term" value="P:bacterial-type flagellum organization"/>
    <property type="evidence" value="ECO:0007669"/>
    <property type="project" value="UniProtKB-UniRule"/>
</dbReference>
<comment type="function">
    <text evidence="4 5">Required for flagellar hook formation. May act as a scaffolding protein.</text>
</comment>
<dbReference type="InterPro" id="IPR025965">
    <property type="entry name" value="FlgD/Vpr_Ig-like"/>
</dbReference>
<keyword evidence="8" id="KW-0969">Cilium</keyword>
<keyword evidence="3 5" id="KW-1005">Bacterial flagellum biogenesis</keyword>
<dbReference type="Pfam" id="PF13860">
    <property type="entry name" value="FlgD_ig"/>
    <property type="match status" value="1"/>
</dbReference>
<evidence type="ECO:0000256" key="3">
    <source>
        <dbReference type="ARBA" id="ARBA00022795"/>
    </source>
</evidence>
<accession>E0USR3</accession>
<comment type="similarity">
    <text evidence="1 5">Belongs to the FlgD family.</text>
</comment>
<dbReference type="Gene3D" id="2.60.40.4070">
    <property type="match status" value="1"/>
</dbReference>
<evidence type="ECO:0000313" key="8">
    <source>
        <dbReference type="EMBL" id="ADN08090.1"/>
    </source>
</evidence>
<keyword evidence="8" id="KW-0282">Flagellum</keyword>
<evidence type="ECO:0000256" key="1">
    <source>
        <dbReference type="ARBA" id="ARBA00010577"/>
    </source>
</evidence>
<feature type="domain" description="FlgD/Vpr Ig-like" evidence="7">
    <location>
        <begin position="101"/>
        <end position="178"/>
    </location>
</feature>
<dbReference type="InterPro" id="IPR005648">
    <property type="entry name" value="FlgD"/>
</dbReference>
<keyword evidence="9" id="KW-1185">Reference proteome</keyword>
<dbReference type="Gene3D" id="2.30.30.910">
    <property type="match status" value="1"/>
</dbReference>
<evidence type="ECO:0000256" key="5">
    <source>
        <dbReference type="RuleBase" id="RU362076"/>
    </source>
</evidence>
<feature type="region of interest" description="Disordered" evidence="6">
    <location>
        <begin position="1"/>
        <end position="23"/>
    </location>
</feature>
<evidence type="ECO:0000256" key="4">
    <source>
        <dbReference type="ARBA" id="ARBA00024746"/>
    </source>
</evidence>
<protein>
    <recommendedName>
        <fullName evidence="2 5">Basal-body rod modification protein FlgD</fullName>
    </recommendedName>
</protein>
<organism evidence="8 9">
    <name type="scientific">Sulfurimonas autotrophica (strain ATCC BAA-671 / DSM 16294 / JCM 11897 / OK10)</name>
    <dbReference type="NCBI Taxonomy" id="563040"/>
    <lineage>
        <taxon>Bacteria</taxon>
        <taxon>Pseudomonadati</taxon>
        <taxon>Campylobacterota</taxon>
        <taxon>Epsilonproteobacteria</taxon>
        <taxon>Campylobacterales</taxon>
        <taxon>Sulfurimonadaceae</taxon>
        <taxon>Sulfurimonas</taxon>
    </lineage>
</organism>
<gene>
    <name evidence="8" type="ordered locus">Saut_0041</name>
</gene>
<reference evidence="9" key="1">
    <citation type="journal article" date="2010" name="Stand. Genomic Sci.">
        <title>Complete genome sequence of Sulfurimonas autotrophica type strain (OK10).</title>
        <authorList>
            <person name="Sikorski J."/>
            <person name="Munk C."/>
            <person name="Lapidus A."/>
            <person name="Djao O."/>
            <person name="Lucas S."/>
            <person name="Glavina Del Rio T."/>
            <person name="Nolan M."/>
            <person name="Tice H."/>
            <person name="Han C."/>
            <person name="Cheng J."/>
            <person name="Tapia R."/>
            <person name="Goodwin L."/>
            <person name="Pitluck S."/>
            <person name="Liolios K."/>
            <person name="Ivanova N."/>
            <person name="Mavromatis K."/>
            <person name="Mikhailova N."/>
            <person name="Pati A."/>
            <person name="Sims D."/>
            <person name="Meincke L."/>
            <person name="Brettin T."/>
            <person name="Detter J."/>
            <person name="Chen A."/>
            <person name="Palaniappan K."/>
            <person name="Land M."/>
            <person name="Hauser L."/>
            <person name="Chang Y."/>
            <person name="Jeffries C."/>
            <person name="Rohde M."/>
            <person name="Lang E."/>
            <person name="Spring S."/>
            <person name="Goker M."/>
            <person name="Woyke T."/>
            <person name="Bristow J."/>
            <person name="Eisen J."/>
            <person name="Markowitz V."/>
            <person name="Hugenholtz P."/>
            <person name="Kyrpides N."/>
            <person name="Klenk H."/>
        </authorList>
    </citation>
    <scope>NUCLEOTIDE SEQUENCE [LARGE SCALE GENOMIC DNA]</scope>
    <source>
        <strain evidence="9">ATCC BAA-671 / DSM 16294 / JCM 11897 / OK10</strain>
    </source>
</reference>
<dbReference type="Pfam" id="PF03963">
    <property type="entry name" value="FlgD"/>
    <property type="match status" value="1"/>
</dbReference>
<proteinExistence type="inferred from homology"/>
<dbReference type="HOGENOM" id="CLU_047535_0_1_7"/>
<evidence type="ECO:0000256" key="2">
    <source>
        <dbReference type="ARBA" id="ARBA00016013"/>
    </source>
</evidence>
<keyword evidence="8" id="KW-0966">Cell projection</keyword>
<dbReference type="STRING" id="563040.Saut_0041"/>
<feature type="compositionally biased region" description="Low complexity" evidence="6">
    <location>
        <begin position="1"/>
        <end position="21"/>
    </location>
</feature>
<dbReference type="OrthoDB" id="9785233at2"/>
<name>E0USR3_SULAO</name>
<dbReference type="Proteomes" id="UP000007803">
    <property type="component" value="Chromosome"/>
</dbReference>